<accession>A0AAD3S0Z3</accession>
<reference evidence="1" key="1">
    <citation type="submission" date="2023-05" db="EMBL/GenBank/DDBJ databases">
        <title>Nepenthes gracilis genome sequencing.</title>
        <authorList>
            <person name="Fukushima K."/>
        </authorList>
    </citation>
    <scope>NUCLEOTIDE SEQUENCE</scope>
    <source>
        <strain evidence="1">SING2019-196</strain>
    </source>
</reference>
<keyword evidence="2" id="KW-1185">Reference proteome</keyword>
<dbReference type="Proteomes" id="UP001279734">
    <property type="component" value="Unassembled WGS sequence"/>
</dbReference>
<organism evidence="1 2">
    <name type="scientific">Nepenthes gracilis</name>
    <name type="common">Slender pitcher plant</name>
    <dbReference type="NCBI Taxonomy" id="150966"/>
    <lineage>
        <taxon>Eukaryota</taxon>
        <taxon>Viridiplantae</taxon>
        <taxon>Streptophyta</taxon>
        <taxon>Embryophyta</taxon>
        <taxon>Tracheophyta</taxon>
        <taxon>Spermatophyta</taxon>
        <taxon>Magnoliopsida</taxon>
        <taxon>eudicotyledons</taxon>
        <taxon>Gunneridae</taxon>
        <taxon>Pentapetalae</taxon>
        <taxon>Caryophyllales</taxon>
        <taxon>Nepenthaceae</taxon>
        <taxon>Nepenthes</taxon>
    </lineage>
</organism>
<gene>
    <name evidence="1" type="ORF">Nepgr_004158</name>
</gene>
<proteinExistence type="predicted"/>
<dbReference type="AlphaFoldDB" id="A0AAD3S0Z3"/>
<evidence type="ECO:0000313" key="1">
    <source>
        <dbReference type="EMBL" id="GMH02319.1"/>
    </source>
</evidence>
<dbReference type="EMBL" id="BSYO01000003">
    <property type="protein sequence ID" value="GMH02319.1"/>
    <property type="molecule type" value="Genomic_DNA"/>
</dbReference>
<evidence type="ECO:0000313" key="2">
    <source>
        <dbReference type="Proteomes" id="UP001279734"/>
    </source>
</evidence>
<sequence length="101" mass="11325">MGALTRLRINFLACKTVETGGLACPFLLQRDPLWLRPVANSGIFYGSPMICESRRDGSSCVTCLRINFLACKTVETGGLAYPFLLQRDPLWLRPVVTYQKK</sequence>
<name>A0AAD3S0Z3_NEPGR</name>
<protein>
    <submittedName>
        <fullName evidence="1">Uncharacterized protein</fullName>
    </submittedName>
</protein>
<comment type="caution">
    <text evidence="1">The sequence shown here is derived from an EMBL/GenBank/DDBJ whole genome shotgun (WGS) entry which is preliminary data.</text>
</comment>